<comment type="caution">
    <text evidence="1">The sequence shown here is derived from an EMBL/GenBank/DDBJ whole genome shotgun (WGS) entry which is preliminary data.</text>
</comment>
<sequence length="119" mass="13033">LSVLDPIPPVGHYQDAGLRFYVSRRQLELHSIEIRDRSLAMSGSGTLSLPAKNLNVTLVVGEPTDKSSPLTAIPEFIQGALQELVEIRIVGDPARPRVEARPLRGLDEAVRILTESRKG</sequence>
<protein>
    <recommendedName>
        <fullName evidence="2">AsmA-like C-terminal domain-containing protein</fullName>
    </recommendedName>
</protein>
<gene>
    <name evidence="1" type="ORF">S01H1_84776</name>
</gene>
<feature type="non-terminal residue" evidence="1">
    <location>
        <position position="119"/>
    </location>
</feature>
<evidence type="ECO:0000313" key="1">
    <source>
        <dbReference type="EMBL" id="GAG44393.1"/>
    </source>
</evidence>
<feature type="non-terminal residue" evidence="1">
    <location>
        <position position="1"/>
    </location>
</feature>
<accession>X0Y6N6</accession>
<organism evidence="1">
    <name type="scientific">marine sediment metagenome</name>
    <dbReference type="NCBI Taxonomy" id="412755"/>
    <lineage>
        <taxon>unclassified sequences</taxon>
        <taxon>metagenomes</taxon>
        <taxon>ecological metagenomes</taxon>
    </lineage>
</organism>
<dbReference type="AlphaFoldDB" id="X0Y6N6"/>
<name>X0Y6N6_9ZZZZ</name>
<evidence type="ECO:0008006" key="2">
    <source>
        <dbReference type="Google" id="ProtNLM"/>
    </source>
</evidence>
<reference evidence="1" key="1">
    <citation type="journal article" date="2014" name="Front. Microbiol.">
        <title>High frequency of phylogenetically diverse reductive dehalogenase-homologous genes in deep subseafloor sedimentary metagenomes.</title>
        <authorList>
            <person name="Kawai M."/>
            <person name="Futagami T."/>
            <person name="Toyoda A."/>
            <person name="Takaki Y."/>
            <person name="Nishi S."/>
            <person name="Hori S."/>
            <person name="Arai W."/>
            <person name="Tsubouchi T."/>
            <person name="Morono Y."/>
            <person name="Uchiyama I."/>
            <person name="Ito T."/>
            <person name="Fujiyama A."/>
            <person name="Inagaki F."/>
            <person name="Takami H."/>
        </authorList>
    </citation>
    <scope>NUCLEOTIDE SEQUENCE</scope>
    <source>
        <strain evidence="1">Expedition CK06-06</strain>
    </source>
</reference>
<dbReference type="EMBL" id="BARS01057982">
    <property type="protein sequence ID" value="GAG44393.1"/>
    <property type="molecule type" value="Genomic_DNA"/>
</dbReference>
<proteinExistence type="predicted"/>